<dbReference type="EMBL" id="GBYX01476690">
    <property type="protein sequence ID" value="JAO04987.1"/>
    <property type="molecule type" value="Transcribed_RNA"/>
</dbReference>
<protein>
    <submittedName>
        <fullName evidence="1">PPUP110</fullName>
    </submittedName>
</protein>
<reference evidence="1" key="1">
    <citation type="submission" date="2014-12" db="EMBL/GenBank/DDBJ databases">
        <title>Parallel Evolution in Life History Adaptation Evident in the Tissue-Specific Poeciliopsis prolifica transcriptome.</title>
        <authorList>
            <person name="Jue N.K."/>
            <person name="Foley R.J."/>
            <person name="Obergfell C."/>
            <person name="Reznick D.N."/>
            <person name="O'Neill R.J."/>
            <person name="O'Neill M.J."/>
        </authorList>
    </citation>
    <scope>NUCLEOTIDE SEQUENCE</scope>
</reference>
<proteinExistence type="predicted"/>
<name>A0A0S7ENI7_9TELE</name>
<dbReference type="AlphaFoldDB" id="A0A0S7ENI7"/>
<organism evidence="1">
    <name type="scientific">Poeciliopsis prolifica</name>
    <name type="common">blackstripe livebearer</name>
    <dbReference type="NCBI Taxonomy" id="188132"/>
    <lineage>
        <taxon>Eukaryota</taxon>
        <taxon>Metazoa</taxon>
        <taxon>Chordata</taxon>
        <taxon>Craniata</taxon>
        <taxon>Vertebrata</taxon>
        <taxon>Euteleostomi</taxon>
        <taxon>Actinopterygii</taxon>
        <taxon>Neopterygii</taxon>
        <taxon>Teleostei</taxon>
        <taxon>Neoteleostei</taxon>
        <taxon>Acanthomorphata</taxon>
        <taxon>Ovalentaria</taxon>
        <taxon>Atherinomorphae</taxon>
        <taxon>Cyprinodontiformes</taxon>
        <taxon>Poeciliidae</taxon>
        <taxon>Poeciliinae</taxon>
        <taxon>Poeciliopsis</taxon>
    </lineage>
</organism>
<sequence>MFLTVVRMVEALQHAAPKNNRGQVDNSLRHRDTRHHHKVAIHPAEAGHQCSIAAADPRPKKHRILGPGTHHQFPPASDSQQTPAARLHSTSFVSVGHTSSSFPPSITLQQNGPSHHKDCQVPQVQLTGPPAFTHTNIVPNLLI</sequence>
<evidence type="ECO:0000313" key="1">
    <source>
        <dbReference type="EMBL" id="JAO04987.1"/>
    </source>
</evidence>
<feature type="non-terminal residue" evidence="1">
    <location>
        <position position="143"/>
    </location>
</feature>
<gene>
    <name evidence="1" type="primary">PPUP110</name>
</gene>
<accession>A0A0S7ENI7</accession>